<dbReference type="Pfam" id="PF04140">
    <property type="entry name" value="ICMT"/>
    <property type="match status" value="1"/>
</dbReference>
<dbReference type="GO" id="GO:0032259">
    <property type="term" value="P:methylation"/>
    <property type="evidence" value="ECO:0007669"/>
    <property type="project" value="UniProtKB-KW"/>
</dbReference>
<keyword evidence="2 5" id="KW-0812">Transmembrane</keyword>
<evidence type="ECO:0000256" key="2">
    <source>
        <dbReference type="ARBA" id="ARBA00022692"/>
    </source>
</evidence>
<dbReference type="Proteomes" id="UP000759537">
    <property type="component" value="Unassembled WGS sequence"/>
</dbReference>
<evidence type="ECO:0000256" key="1">
    <source>
        <dbReference type="ARBA" id="ARBA00004141"/>
    </source>
</evidence>
<evidence type="ECO:0000313" key="7">
    <source>
        <dbReference type="EMBL" id="KAF8467112.1"/>
    </source>
</evidence>
<dbReference type="PANTHER" id="PTHR12714:SF9">
    <property type="entry name" value="PROTEIN-S-ISOPRENYLCYSTEINE O-METHYLTRANSFERASE"/>
    <property type="match status" value="1"/>
</dbReference>
<dbReference type="OrthoDB" id="422086at2759"/>
<keyword evidence="5" id="KW-0256">Endoplasmic reticulum</keyword>
<feature type="transmembrane region" description="Helical" evidence="5">
    <location>
        <begin position="95"/>
        <end position="116"/>
    </location>
</feature>
<dbReference type="GO" id="GO:0004671">
    <property type="term" value="F:protein C-terminal S-isoprenylcysteine carboxyl O-methyltransferase activity"/>
    <property type="evidence" value="ECO:0007669"/>
    <property type="project" value="UniProtKB-EC"/>
</dbReference>
<comment type="similarity">
    <text evidence="5">Belongs to the class VI-like SAM-binding methyltransferase superfamily. Isoprenylcysteine carboxyl methyltransferase family.</text>
</comment>
<comment type="catalytic activity">
    <reaction evidence="5">
        <text>[protein]-C-terminal S-[(2E,6E)-farnesyl]-L-cysteine + S-adenosyl-L-methionine = [protein]-C-terminal S-[(2E,6E)-farnesyl]-L-cysteine methyl ester + S-adenosyl-L-homocysteine</text>
        <dbReference type="Rhea" id="RHEA:21672"/>
        <dbReference type="Rhea" id="RHEA-COMP:12125"/>
        <dbReference type="Rhea" id="RHEA-COMP:12126"/>
        <dbReference type="ChEBI" id="CHEBI:57856"/>
        <dbReference type="ChEBI" id="CHEBI:59789"/>
        <dbReference type="ChEBI" id="CHEBI:90510"/>
        <dbReference type="ChEBI" id="CHEBI:90511"/>
        <dbReference type="EC" id="2.1.1.100"/>
    </reaction>
</comment>
<comment type="caution">
    <text evidence="7">The sequence shown here is derived from an EMBL/GenBank/DDBJ whole genome shotgun (WGS) entry which is preliminary data.</text>
</comment>
<accession>A0A9P5JWE2</accession>
<protein>
    <recommendedName>
        <fullName evidence="5">Protein-S-isoprenylcysteine O-methyltransferase</fullName>
        <ecNumber evidence="5">2.1.1.100</ecNumber>
    </recommendedName>
</protein>
<feature type="chain" id="PRO_5040421969" description="Protein-S-isoprenylcysteine O-methyltransferase" evidence="6">
    <location>
        <begin position="18"/>
        <end position="243"/>
    </location>
</feature>
<dbReference type="Gene3D" id="1.20.120.1630">
    <property type="match status" value="1"/>
</dbReference>
<keyword evidence="5" id="KW-0808">Transferase</keyword>
<dbReference type="InterPro" id="IPR007269">
    <property type="entry name" value="ICMT_MeTrfase"/>
</dbReference>
<keyword evidence="6" id="KW-0732">Signal</keyword>
<keyword evidence="3 5" id="KW-1133">Transmembrane helix</keyword>
<evidence type="ECO:0000313" key="8">
    <source>
        <dbReference type="Proteomes" id="UP000759537"/>
    </source>
</evidence>
<dbReference type="EMBL" id="WHVB01000037">
    <property type="protein sequence ID" value="KAF8467112.1"/>
    <property type="molecule type" value="Genomic_DNA"/>
</dbReference>
<dbReference type="AlphaFoldDB" id="A0A9P5JWE2"/>
<evidence type="ECO:0000256" key="3">
    <source>
        <dbReference type="ARBA" id="ARBA00022989"/>
    </source>
</evidence>
<gene>
    <name evidence="7" type="ORF">DFH94DRAFT_299181</name>
</gene>
<keyword evidence="8" id="KW-1185">Reference proteome</keyword>
<sequence length="243" mass="26273">MSLAVKVPLILVAAVGAWYALTPPQPPPRTQERVKSGGVERSFGSVVRIHALIWKSSVIASLLAELIACVFAIYSSYSSSHLFSFRTPTTSLPPLLAPTILTLPPTFVLGCLMTAASGALRLACYKTLGSLFTFELTLRSDHRLVTGGPYGFVRHPSYSGVVLGVLGTLLVHFGPGSWWAEAGWLGTLAGRVYAVCWCAMEAYVLSSIMARAPTEDALLKKQFGAKWDEWAARVPYRVIPGVF</sequence>
<feature type="transmembrane region" description="Helical" evidence="5">
    <location>
        <begin position="52"/>
        <end position="75"/>
    </location>
</feature>
<dbReference type="GO" id="GO:0005789">
    <property type="term" value="C:endoplasmic reticulum membrane"/>
    <property type="evidence" value="ECO:0007669"/>
    <property type="project" value="UniProtKB-SubCell"/>
</dbReference>
<keyword evidence="5" id="KW-0489">Methyltransferase</keyword>
<dbReference type="EC" id="2.1.1.100" evidence="5"/>
<name>A0A9P5JWE2_9AGAM</name>
<feature type="signal peptide" evidence="6">
    <location>
        <begin position="1"/>
        <end position="17"/>
    </location>
</feature>
<evidence type="ECO:0000256" key="5">
    <source>
        <dbReference type="RuleBase" id="RU362022"/>
    </source>
</evidence>
<keyword evidence="5" id="KW-0949">S-adenosyl-L-methionine</keyword>
<proteinExistence type="inferred from homology"/>
<dbReference type="PANTHER" id="PTHR12714">
    <property type="entry name" value="PROTEIN-S ISOPRENYLCYSTEINE O-METHYLTRANSFERASE"/>
    <property type="match status" value="1"/>
</dbReference>
<organism evidence="7 8">
    <name type="scientific">Russula ochroleuca</name>
    <dbReference type="NCBI Taxonomy" id="152965"/>
    <lineage>
        <taxon>Eukaryota</taxon>
        <taxon>Fungi</taxon>
        <taxon>Dikarya</taxon>
        <taxon>Basidiomycota</taxon>
        <taxon>Agaricomycotina</taxon>
        <taxon>Agaricomycetes</taxon>
        <taxon>Russulales</taxon>
        <taxon>Russulaceae</taxon>
        <taxon>Russula</taxon>
    </lineage>
</organism>
<reference evidence="7" key="2">
    <citation type="journal article" date="2020" name="Nat. Commun.">
        <title>Large-scale genome sequencing of mycorrhizal fungi provides insights into the early evolution of symbiotic traits.</title>
        <authorList>
            <person name="Miyauchi S."/>
            <person name="Kiss E."/>
            <person name="Kuo A."/>
            <person name="Drula E."/>
            <person name="Kohler A."/>
            <person name="Sanchez-Garcia M."/>
            <person name="Morin E."/>
            <person name="Andreopoulos B."/>
            <person name="Barry K.W."/>
            <person name="Bonito G."/>
            <person name="Buee M."/>
            <person name="Carver A."/>
            <person name="Chen C."/>
            <person name="Cichocki N."/>
            <person name="Clum A."/>
            <person name="Culley D."/>
            <person name="Crous P.W."/>
            <person name="Fauchery L."/>
            <person name="Girlanda M."/>
            <person name="Hayes R.D."/>
            <person name="Keri Z."/>
            <person name="LaButti K."/>
            <person name="Lipzen A."/>
            <person name="Lombard V."/>
            <person name="Magnuson J."/>
            <person name="Maillard F."/>
            <person name="Murat C."/>
            <person name="Nolan M."/>
            <person name="Ohm R.A."/>
            <person name="Pangilinan J."/>
            <person name="Pereira M.F."/>
            <person name="Perotto S."/>
            <person name="Peter M."/>
            <person name="Pfister S."/>
            <person name="Riley R."/>
            <person name="Sitrit Y."/>
            <person name="Stielow J.B."/>
            <person name="Szollosi G."/>
            <person name="Zifcakova L."/>
            <person name="Stursova M."/>
            <person name="Spatafora J.W."/>
            <person name="Tedersoo L."/>
            <person name="Vaario L.M."/>
            <person name="Yamada A."/>
            <person name="Yan M."/>
            <person name="Wang P."/>
            <person name="Xu J."/>
            <person name="Bruns T."/>
            <person name="Baldrian P."/>
            <person name="Vilgalys R."/>
            <person name="Dunand C."/>
            <person name="Henrissat B."/>
            <person name="Grigoriev I.V."/>
            <person name="Hibbett D."/>
            <person name="Nagy L.G."/>
            <person name="Martin F.M."/>
        </authorList>
    </citation>
    <scope>NUCLEOTIDE SEQUENCE</scope>
    <source>
        <strain evidence="7">Prilba</strain>
    </source>
</reference>
<keyword evidence="4 5" id="KW-0472">Membrane</keyword>
<comment type="subcellular location">
    <subcellularLocation>
        <location evidence="5">Endoplasmic reticulum membrane</location>
        <topology evidence="5">Multi-pass membrane protein</topology>
    </subcellularLocation>
    <subcellularLocation>
        <location evidence="1">Membrane</location>
        <topology evidence="1">Multi-pass membrane protein</topology>
    </subcellularLocation>
</comment>
<reference evidence="7" key="1">
    <citation type="submission" date="2019-10" db="EMBL/GenBank/DDBJ databases">
        <authorList>
            <consortium name="DOE Joint Genome Institute"/>
            <person name="Kuo A."/>
            <person name="Miyauchi S."/>
            <person name="Kiss E."/>
            <person name="Drula E."/>
            <person name="Kohler A."/>
            <person name="Sanchez-Garcia M."/>
            <person name="Andreopoulos B."/>
            <person name="Barry K.W."/>
            <person name="Bonito G."/>
            <person name="Buee M."/>
            <person name="Carver A."/>
            <person name="Chen C."/>
            <person name="Cichocki N."/>
            <person name="Clum A."/>
            <person name="Culley D."/>
            <person name="Crous P.W."/>
            <person name="Fauchery L."/>
            <person name="Girlanda M."/>
            <person name="Hayes R."/>
            <person name="Keri Z."/>
            <person name="LaButti K."/>
            <person name="Lipzen A."/>
            <person name="Lombard V."/>
            <person name="Magnuson J."/>
            <person name="Maillard F."/>
            <person name="Morin E."/>
            <person name="Murat C."/>
            <person name="Nolan M."/>
            <person name="Ohm R."/>
            <person name="Pangilinan J."/>
            <person name="Pereira M."/>
            <person name="Perotto S."/>
            <person name="Peter M."/>
            <person name="Riley R."/>
            <person name="Sitrit Y."/>
            <person name="Stielow B."/>
            <person name="Szollosi G."/>
            <person name="Zifcakova L."/>
            <person name="Stursova M."/>
            <person name="Spatafora J.W."/>
            <person name="Tedersoo L."/>
            <person name="Vaario L.-M."/>
            <person name="Yamada A."/>
            <person name="Yan M."/>
            <person name="Wang P."/>
            <person name="Xu J."/>
            <person name="Bruns T."/>
            <person name="Baldrian P."/>
            <person name="Vilgalys R."/>
            <person name="Henrissat B."/>
            <person name="Grigoriev I.V."/>
            <person name="Hibbett D."/>
            <person name="Nagy L.G."/>
            <person name="Martin F.M."/>
        </authorList>
    </citation>
    <scope>NUCLEOTIDE SEQUENCE</scope>
    <source>
        <strain evidence="7">Prilba</strain>
    </source>
</reference>
<comment type="caution">
    <text evidence="5">Lacks conserved residue(s) required for the propagation of feature annotation.</text>
</comment>
<evidence type="ECO:0000256" key="6">
    <source>
        <dbReference type="SAM" id="SignalP"/>
    </source>
</evidence>
<evidence type="ECO:0000256" key="4">
    <source>
        <dbReference type="ARBA" id="ARBA00023136"/>
    </source>
</evidence>